<comment type="similarity">
    <text evidence="2">Belongs to the serine-aspartate repeat-containing protein (SDr) family.</text>
</comment>
<keyword evidence="10" id="KW-0378">Hydrolase</keyword>
<dbReference type="GO" id="GO:0004556">
    <property type="term" value="F:alpha-amylase activity"/>
    <property type="evidence" value="ECO:0007669"/>
    <property type="project" value="UniProtKB-EC"/>
</dbReference>
<dbReference type="Gene3D" id="2.60.40.10">
    <property type="entry name" value="Immunoglobulins"/>
    <property type="match status" value="1"/>
</dbReference>
<dbReference type="RefSeq" id="WP_079727171.1">
    <property type="nucleotide sequence ID" value="NZ_FUZP01000001.1"/>
</dbReference>
<dbReference type="OrthoDB" id="5137684at2"/>
<keyword evidence="8" id="KW-0472">Membrane</keyword>
<evidence type="ECO:0000256" key="3">
    <source>
        <dbReference type="ARBA" id="ARBA00012595"/>
    </source>
</evidence>
<evidence type="ECO:0000256" key="7">
    <source>
        <dbReference type="SAM" id="MobiDB-lite"/>
    </source>
</evidence>
<dbReference type="SUPFAM" id="SSF49452">
    <property type="entry name" value="Starch-binding domain-like"/>
    <property type="match status" value="1"/>
</dbReference>
<keyword evidence="10" id="KW-0645">Protease</keyword>
<keyword evidence="4" id="KW-0964">Secreted</keyword>
<dbReference type="GO" id="GO:0005975">
    <property type="term" value="P:carbohydrate metabolic process"/>
    <property type="evidence" value="ECO:0007669"/>
    <property type="project" value="UniProtKB-ARBA"/>
</dbReference>
<keyword evidence="11" id="KW-1185">Reference proteome</keyword>
<evidence type="ECO:0000313" key="10">
    <source>
        <dbReference type="EMBL" id="SKC44636.1"/>
    </source>
</evidence>
<evidence type="ECO:0000256" key="6">
    <source>
        <dbReference type="ARBA" id="ARBA00030238"/>
    </source>
</evidence>
<dbReference type="InterPro" id="IPR013784">
    <property type="entry name" value="Carb-bd-like_fold"/>
</dbReference>
<feature type="region of interest" description="Disordered" evidence="7">
    <location>
        <begin position="427"/>
        <end position="474"/>
    </location>
</feature>
<dbReference type="SUPFAM" id="SSF49478">
    <property type="entry name" value="Cna protein B-type domain"/>
    <property type="match status" value="1"/>
</dbReference>
<dbReference type="EMBL" id="FUZP01000001">
    <property type="protein sequence ID" value="SKC44636.1"/>
    <property type="molecule type" value="Genomic_DNA"/>
</dbReference>
<dbReference type="InterPro" id="IPR013783">
    <property type="entry name" value="Ig-like_fold"/>
</dbReference>
<keyword evidence="8" id="KW-1133">Transmembrane helix</keyword>
<dbReference type="GO" id="GO:0004180">
    <property type="term" value="F:carboxypeptidase activity"/>
    <property type="evidence" value="ECO:0007669"/>
    <property type="project" value="UniProtKB-KW"/>
</dbReference>
<dbReference type="Gene3D" id="2.60.40.1120">
    <property type="entry name" value="Carboxypeptidase-like, regulatory domain"/>
    <property type="match status" value="1"/>
</dbReference>
<keyword evidence="5 9" id="KW-0732">Signal</keyword>
<organism evidence="10 11">
    <name type="scientific">Okibacterium fritillariae</name>
    <dbReference type="NCBI Taxonomy" id="123320"/>
    <lineage>
        <taxon>Bacteria</taxon>
        <taxon>Bacillati</taxon>
        <taxon>Actinomycetota</taxon>
        <taxon>Actinomycetes</taxon>
        <taxon>Micrococcales</taxon>
        <taxon>Microbacteriaceae</taxon>
        <taxon>Okibacterium</taxon>
    </lineage>
</organism>
<keyword evidence="8" id="KW-0812">Transmembrane</keyword>
<feature type="transmembrane region" description="Helical" evidence="8">
    <location>
        <begin position="479"/>
        <end position="499"/>
    </location>
</feature>
<comment type="catalytic activity">
    <reaction evidence="1">
        <text>Endohydrolysis of (1-&gt;4)-alpha-D-glucosidic linkages in polysaccharides containing three or more (1-&gt;4)-alpha-linked D-glucose units.</text>
        <dbReference type="EC" id="3.2.1.1"/>
    </reaction>
</comment>
<evidence type="ECO:0000256" key="4">
    <source>
        <dbReference type="ARBA" id="ARBA00022525"/>
    </source>
</evidence>
<dbReference type="Proteomes" id="UP000190857">
    <property type="component" value="Unassembled WGS sequence"/>
</dbReference>
<feature type="signal peptide" evidence="9">
    <location>
        <begin position="1"/>
        <end position="29"/>
    </location>
</feature>
<evidence type="ECO:0000256" key="1">
    <source>
        <dbReference type="ARBA" id="ARBA00000548"/>
    </source>
</evidence>
<evidence type="ECO:0000256" key="2">
    <source>
        <dbReference type="ARBA" id="ARBA00007257"/>
    </source>
</evidence>
<proteinExistence type="inferred from homology"/>
<dbReference type="AlphaFoldDB" id="A0A1T5IZK8"/>
<evidence type="ECO:0000313" key="11">
    <source>
        <dbReference type="Proteomes" id="UP000190857"/>
    </source>
</evidence>
<dbReference type="EC" id="3.2.1.1" evidence="3"/>
<dbReference type="PANTHER" id="PTHR36108">
    <property type="entry name" value="COLOSSIN-B-RELATED"/>
    <property type="match status" value="1"/>
</dbReference>
<reference evidence="10 11" key="1">
    <citation type="submission" date="2017-02" db="EMBL/GenBank/DDBJ databases">
        <authorList>
            <person name="Peterson S.W."/>
        </authorList>
    </citation>
    <scope>NUCLEOTIDE SEQUENCE [LARGE SCALE GENOMIC DNA]</scope>
    <source>
        <strain evidence="10 11">VKM Ac-2059</strain>
    </source>
</reference>
<feature type="compositionally biased region" description="Pro residues" evidence="7">
    <location>
        <begin position="428"/>
        <end position="446"/>
    </location>
</feature>
<accession>A0A1T5IZK8</accession>
<evidence type="ECO:0000256" key="9">
    <source>
        <dbReference type="SAM" id="SignalP"/>
    </source>
</evidence>
<dbReference type="STRING" id="123320.SAMN06309945_1052"/>
<keyword evidence="10" id="KW-0121">Carboxypeptidase</keyword>
<feature type="chain" id="PRO_5012662405" description="alpha-amylase" evidence="9">
    <location>
        <begin position="30"/>
        <end position="516"/>
    </location>
</feature>
<name>A0A1T5IZK8_9MICO</name>
<protein>
    <recommendedName>
        <fullName evidence="3">alpha-amylase</fullName>
        <ecNumber evidence="3">3.2.1.1</ecNumber>
    </recommendedName>
    <alternativeName>
        <fullName evidence="6">1,4-alpha-D-glucan glucanohydrolase</fullName>
    </alternativeName>
</protein>
<sequence length="516" mass="51010">MGISKKTTTLATVAAAAVVVGLTALPADAATTTRWADFTDLTGPAGALTGALSLGIGAFPNATIATDAGTRNAGVVSGATTWLSPTTPVGSKYGTSRNQEYLNLPATTSNGPSTTTYTFDTATPTAGWALVLGDIDADAVRVSATTATGATVSAAQLNYRGGFNYCANSGTGQPSCTGSATDVPTWDPATATLTGNDGAADTSGAAGWFEPTAAIKTLTFSFTSRSGLPIFQTWFTGLARDISGSVTSTADGGSAYAGATLTLTDANGDAVATTTSDASGAYAFPGYTAAPGYTVAVEVPTGWTANGSATRGVDLTTQDAANVTFELAPPVVAPSGTIAGSVLDEEGTPVPDVTIDLDGALADVTTTTDDDGTYDFAGLDVGDYTVTATAPDDFEFDGPAAQTVSVDNAGAAVTVPAFRLAAVIAEPTPTPTPTPDPTAIPVPTTVPSPSDAPTAAPTPGAVGGRPGSGSLPATGAETLPGLTITASLLLGLGALFALGSGSAAARRRRVHARTER</sequence>
<evidence type="ECO:0000256" key="8">
    <source>
        <dbReference type="SAM" id="Phobius"/>
    </source>
</evidence>
<dbReference type="Pfam" id="PF13620">
    <property type="entry name" value="CarboxypepD_reg"/>
    <property type="match status" value="2"/>
</dbReference>
<evidence type="ECO:0000256" key="5">
    <source>
        <dbReference type="ARBA" id="ARBA00022729"/>
    </source>
</evidence>
<dbReference type="GO" id="GO:0030246">
    <property type="term" value="F:carbohydrate binding"/>
    <property type="evidence" value="ECO:0007669"/>
    <property type="project" value="InterPro"/>
</dbReference>
<gene>
    <name evidence="10" type="ORF">SAMN06309945_1052</name>
</gene>
<feature type="compositionally biased region" description="Low complexity" evidence="7">
    <location>
        <begin position="447"/>
        <end position="460"/>
    </location>
</feature>
<dbReference type="PANTHER" id="PTHR36108:SF13">
    <property type="entry name" value="COLOSSIN-B-RELATED"/>
    <property type="match status" value="1"/>
</dbReference>